<evidence type="ECO:0000256" key="1">
    <source>
        <dbReference type="SAM" id="MobiDB-lite"/>
    </source>
</evidence>
<evidence type="ECO:0000313" key="2">
    <source>
        <dbReference type="EMBL" id="PMD48203.1"/>
    </source>
</evidence>
<dbReference type="EMBL" id="KZ613937">
    <property type="protein sequence ID" value="PMD48203.1"/>
    <property type="molecule type" value="Genomic_DNA"/>
</dbReference>
<reference evidence="2 3" key="1">
    <citation type="submission" date="2016-04" db="EMBL/GenBank/DDBJ databases">
        <title>A degradative enzymes factory behind the ericoid mycorrhizal symbiosis.</title>
        <authorList>
            <consortium name="DOE Joint Genome Institute"/>
            <person name="Martino E."/>
            <person name="Morin E."/>
            <person name="Grelet G."/>
            <person name="Kuo A."/>
            <person name="Kohler A."/>
            <person name="Daghino S."/>
            <person name="Barry K."/>
            <person name="Choi C."/>
            <person name="Cichocki N."/>
            <person name="Clum A."/>
            <person name="Copeland A."/>
            <person name="Hainaut M."/>
            <person name="Haridas S."/>
            <person name="Labutti K."/>
            <person name="Lindquist E."/>
            <person name="Lipzen A."/>
            <person name="Khouja H.-R."/>
            <person name="Murat C."/>
            <person name="Ohm R."/>
            <person name="Olson A."/>
            <person name="Spatafora J."/>
            <person name="Veneault-Fourrey C."/>
            <person name="Henrissat B."/>
            <person name="Grigoriev I."/>
            <person name="Martin F."/>
            <person name="Perotto S."/>
        </authorList>
    </citation>
    <scope>NUCLEOTIDE SEQUENCE [LARGE SCALE GENOMIC DNA]</scope>
    <source>
        <strain evidence="2 3">F</strain>
    </source>
</reference>
<protein>
    <submittedName>
        <fullName evidence="2">Uncharacterized protein</fullName>
    </submittedName>
</protein>
<dbReference type="Proteomes" id="UP000235786">
    <property type="component" value="Unassembled WGS sequence"/>
</dbReference>
<evidence type="ECO:0000313" key="3">
    <source>
        <dbReference type="Proteomes" id="UP000235786"/>
    </source>
</evidence>
<proteinExistence type="predicted"/>
<keyword evidence="3" id="KW-1185">Reference proteome</keyword>
<sequence>MPSPLSPSHQNKNIPKNRGGRVVMQTHHLSPQPNSPLIPPSGVRCGSGKHPSFAATRSKRDQIPLRDMQQTLSPSLPPFLLLSA</sequence>
<feature type="compositionally biased region" description="Polar residues" evidence="1">
    <location>
        <begin position="1"/>
        <end position="14"/>
    </location>
</feature>
<feature type="compositionally biased region" description="Low complexity" evidence="1">
    <location>
        <begin position="72"/>
        <end position="84"/>
    </location>
</feature>
<organism evidence="2 3">
    <name type="scientific">Hyaloscypha variabilis (strain UAMH 11265 / GT02V1 / F)</name>
    <name type="common">Meliniomyces variabilis</name>
    <dbReference type="NCBI Taxonomy" id="1149755"/>
    <lineage>
        <taxon>Eukaryota</taxon>
        <taxon>Fungi</taxon>
        <taxon>Dikarya</taxon>
        <taxon>Ascomycota</taxon>
        <taxon>Pezizomycotina</taxon>
        <taxon>Leotiomycetes</taxon>
        <taxon>Helotiales</taxon>
        <taxon>Hyaloscyphaceae</taxon>
        <taxon>Hyaloscypha</taxon>
        <taxon>Hyaloscypha variabilis</taxon>
    </lineage>
</organism>
<feature type="region of interest" description="Disordered" evidence="1">
    <location>
        <begin position="1"/>
        <end position="84"/>
    </location>
</feature>
<gene>
    <name evidence="2" type="ORF">L207DRAFT_505242</name>
</gene>
<name>A0A2J6SBR3_HYAVF</name>
<dbReference type="AlphaFoldDB" id="A0A2J6SBR3"/>
<accession>A0A2J6SBR3</accession>